<dbReference type="Gene3D" id="1.10.260.40">
    <property type="entry name" value="lambda repressor-like DNA-binding domains"/>
    <property type="match status" value="1"/>
</dbReference>
<gene>
    <name evidence="2" type="ORF">ACS04_16850</name>
</gene>
<organism evidence="2 3">
    <name type="scientific">Streptomyces roseus</name>
    <dbReference type="NCBI Taxonomy" id="66430"/>
    <lineage>
        <taxon>Bacteria</taxon>
        <taxon>Bacillati</taxon>
        <taxon>Actinomycetota</taxon>
        <taxon>Actinomycetes</taxon>
        <taxon>Kitasatosporales</taxon>
        <taxon>Streptomycetaceae</taxon>
        <taxon>Streptomyces</taxon>
    </lineage>
</organism>
<feature type="domain" description="HTH cro/C1-type" evidence="1">
    <location>
        <begin position="21"/>
        <end position="74"/>
    </location>
</feature>
<dbReference type="PROSITE" id="PS50943">
    <property type="entry name" value="HTH_CROC1"/>
    <property type="match status" value="1"/>
</dbReference>
<dbReference type="CDD" id="cd00093">
    <property type="entry name" value="HTH_XRE"/>
    <property type="match status" value="1"/>
</dbReference>
<dbReference type="PATRIC" id="fig|66430.4.peg.6060"/>
<evidence type="ECO:0000313" key="3">
    <source>
        <dbReference type="Proteomes" id="UP000035932"/>
    </source>
</evidence>
<dbReference type="Pfam" id="PF19054">
    <property type="entry name" value="DUF5753"/>
    <property type="match status" value="1"/>
</dbReference>
<dbReference type="AlphaFoldDB" id="A0A0J6XNA8"/>
<protein>
    <submittedName>
        <fullName evidence="2">DNA-binding protein</fullName>
    </submittedName>
</protein>
<name>A0A0J6XNA8_9ACTN</name>
<dbReference type="EMBL" id="LFML01000063">
    <property type="protein sequence ID" value="KMO96699.1"/>
    <property type="molecule type" value="Genomic_DNA"/>
</dbReference>
<keyword evidence="2" id="KW-0238">DNA-binding</keyword>
<keyword evidence="3" id="KW-1185">Reference proteome</keyword>
<dbReference type="Pfam" id="PF13560">
    <property type="entry name" value="HTH_31"/>
    <property type="match status" value="1"/>
</dbReference>
<proteinExistence type="predicted"/>
<dbReference type="SMART" id="SM00530">
    <property type="entry name" value="HTH_XRE"/>
    <property type="match status" value="1"/>
</dbReference>
<dbReference type="InterPro" id="IPR010982">
    <property type="entry name" value="Lambda_DNA-bd_dom_sf"/>
</dbReference>
<evidence type="ECO:0000313" key="2">
    <source>
        <dbReference type="EMBL" id="KMO96699.1"/>
    </source>
</evidence>
<dbReference type="SUPFAM" id="SSF47413">
    <property type="entry name" value="lambda repressor-like DNA-binding domains"/>
    <property type="match status" value="1"/>
</dbReference>
<dbReference type="GO" id="GO:0003677">
    <property type="term" value="F:DNA binding"/>
    <property type="evidence" value="ECO:0007669"/>
    <property type="project" value="UniProtKB-KW"/>
</dbReference>
<dbReference type="Proteomes" id="UP000035932">
    <property type="component" value="Unassembled WGS sequence"/>
</dbReference>
<dbReference type="InterPro" id="IPR043917">
    <property type="entry name" value="DUF5753"/>
</dbReference>
<reference evidence="2 3" key="1">
    <citation type="submission" date="2015-06" db="EMBL/GenBank/DDBJ databases">
        <title>Recapitulation of the evolution of biosynthetic gene clusters reveals hidden chemical diversity on bacterial genomes.</title>
        <authorList>
            <person name="Cruz-Morales P."/>
            <person name="Martinez-Guerrero C."/>
            <person name="Morales-Escalante M.A."/>
            <person name="Yanez-Guerra L.A."/>
            <person name="Kopp J.F."/>
            <person name="Feldmann J."/>
            <person name="Ramos-Aboites H.E."/>
            <person name="Barona-Gomez F."/>
        </authorList>
    </citation>
    <scope>NUCLEOTIDE SEQUENCE [LARGE SCALE GENOMIC DNA]</scope>
    <source>
        <strain evidence="2 3">ATCC 31245</strain>
    </source>
</reference>
<accession>A0A0J6XNA8</accession>
<dbReference type="InterPro" id="IPR001387">
    <property type="entry name" value="Cro/C1-type_HTH"/>
</dbReference>
<dbReference type="STRING" id="66430.ACS04_16850"/>
<sequence length="274" mass="30309">MPPRKRTRPNGTAMKMVGEQVATARVAKGLTQRELGKQVGLQEESIASIEQGRRPLMPDVADVMDRELGLPGILAVAAHKMPQIDVIPPWAEPLINLEQKAQAISSYENQVVPGLLQTPAYAKAVFQSRIPLFTADEIADQTTARIDRQTALHRTQPMLASFVIWEPVLRCPLGGREVHNEQLRHLADCARLPGVTIQVLSLGRTAHPSLDGPFVLLETAEHQHIAYLETHRGSLVLSDLDEVSILTQKYAMLRTQALNPEETRDLLDELLGDP</sequence>
<comment type="caution">
    <text evidence="2">The sequence shown here is derived from an EMBL/GenBank/DDBJ whole genome shotgun (WGS) entry which is preliminary data.</text>
</comment>
<evidence type="ECO:0000259" key="1">
    <source>
        <dbReference type="PROSITE" id="PS50943"/>
    </source>
</evidence>